<keyword evidence="5" id="KW-1185">Reference proteome</keyword>
<comment type="caution">
    <text evidence="4">The sequence shown here is derived from an EMBL/GenBank/DDBJ whole genome shotgun (WGS) entry which is preliminary data.</text>
</comment>
<evidence type="ECO:0000256" key="1">
    <source>
        <dbReference type="ARBA" id="ARBA00022801"/>
    </source>
</evidence>
<evidence type="ECO:0000313" key="4">
    <source>
        <dbReference type="EMBL" id="MBO7744868.1"/>
    </source>
</evidence>
<feature type="region of interest" description="Disordered" evidence="2">
    <location>
        <begin position="34"/>
        <end position="83"/>
    </location>
</feature>
<feature type="domain" description="MurNAc-LAA" evidence="3">
    <location>
        <begin position="124"/>
        <end position="232"/>
    </location>
</feature>
<organism evidence="4 5">
    <name type="scientific">Paenibacillus artemisiicola</name>
    <dbReference type="NCBI Taxonomy" id="1172618"/>
    <lineage>
        <taxon>Bacteria</taxon>
        <taxon>Bacillati</taxon>
        <taxon>Bacillota</taxon>
        <taxon>Bacilli</taxon>
        <taxon>Bacillales</taxon>
        <taxon>Paenibacillaceae</taxon>
        <taxon>Paenibacillus</taxon>
    </lineage>
</organism>
<keyword evidence="1" id="KW-0378">Hydrolase</keyword>
<dbReference type="SUPFAM" id="SSF53187">
    <property type="entry name" value="Zn-dependent exopeptidases"/>
    <property type="match status" value="1"/>
</dbReference>
<evidence type="ECO:0000259" key="3">
    <source>
        <dbReference type="SMART" id="SM00646"/>
    </source>
</evidence>
<name>A0ABS3W9B8_9BACL</name>
<dbReference type="SMART" id="SM00646">
    <property type="entry name" value="Ami_3"/>
    <property type="match status" value="1"/>
</dbReference>
<dbReference type="Gene3D" id="3.40.630.40">
    <property type="entry name" value="Zn-dependent exopeptidases"/>
    <property type="match status" value="1"/>
</dbReference>
<dbReference type="RefSeq" id="WP_208847800.1">
    <property type="nucleotide sequence ID" value="NZ_JAGGDJ010000006.1"/>
</dbReference>
<dbReference type="CDD" id="cd02696">
    <property type="entry name" value="MurNAc-LAA"/>
    <property type="match status" value="1"/>
</dbReference>
<accession>A0ABS3W9B8</accession>
<dbReference type="InterPro" id="IPR002508">
    <property type="entry name" value="MurNAc-LAA_cat"/>
</dbReference>
<evidence type="ECO:0000256" key="2">
    <source>
        <dbReference type="SAM" id="MobiDB-lite"/>
    </source>
</evidence>
<proteinExistence type="predicted"/>
<dbReference type="PANTHER" id="PTHR30404">
    <property type="entry name" value="N-ACETYLMURAMOYL-L-ALANINE AMIDASE"/>
    <property type="match status" value="1"/>
</dbReference>
<dbReference type="Pfam" id="PF01520">
    <property type="entry name" value="Amidase_3"/>
    <property type="match status" value="1"/>
</dbReference>
<dbReference type="PANTHER" id="PTHR30404:SF0">
    <property type="entry name" value="N-ACETYLMURAMOYL-L-ALANINE AMIDASE AMIC"/>
    <property type="match status" value="1"/>
</dbReference>
<dbReference type="EMBL" id="JAGGDJ010000006">
    <property type="protein sequence ID" value="MBO7744868.1"/>
    <property type="molecule type" value="Genomic_DNA"/>
</dbReference>
<protein>
    <submittedName>
        <fullName evidence="4">N-acetylmuramoyl-L-alanine amidase</fullName>
    </submittedName>
</protein>
<dbReference type="InterPro" id="IPR050695">
    <property type="entry name" value="N-acetylmuramoyl_amidase_3"/>
</dbReference>
<dbReference type="Proteomes" id="UP000670947">
    <property type="component" value="Unassembled WGS sequence"/>
</dbReference>
<sequence>MTTNTRLKYIIGFIAALLVLLAAGRSLLAQIGGEPDGAKSLTGSPRGETGAPAENESSGGRFKIVIDPGHGGKDPGSAGASGQWEKDSNLALAMKLYELLKADPLFEPRLTRTDDTFVELADRAQVADGWGADALISIHGNAFEDASVAGTETYYTHPDSLRLAEAIHGKVVAALGFPDRGVKEEKLKVLSLSEMPAVLVEPGYLTNAAEEAFMLGDGGQRTEAEAIADGLRAYFAGSGADPSAAG</sequence>
<gene>
    <name evidence="4" type="ORF">I8J29_11725</name>
</gene>
<evidence type="ECO:0000313" key="5">
    <source>
        <dbReference type="Proteomes" id="UP000670947"/>
    </source>
</evidence>
<reference evidence="4 5" key="1">
    <citation type="submission" date="2021-03" db="EMBL/GenBank/DDBJ databases">
        <title>Paenibacillus artemisicola MWE-103 whole genome sequence.</title>
        <authorList>
            <person name="Ham Y.J."/>
        </authorList>
    </citation>
    <scope>NUCLEOTIDE SEQUENCE [LARGE SCALE GENOMIC DNA]</scope>
    <source>
        <strain evidence="4 5">MWE-103</strain>
    </source>
</reference>